<evidence type="ECO:0000313" key="2">
    <source>
        <dbReference type="Proteomes" id="UP000324222"/>
    </source>
</evidence>
<reference evidence="1 2" key="1">
    <citation type="submission" date="2019-05" db="EMBL/GenBank/DDBJ databases">
        <title>Another draft genome of Portunus trituberculatus and its Hox gene families provides insights of decapod evolution.</title>
        <authorList>
            <person name="Jeong J.-H."/>
            <person name="Song I."/>
            <person name="Kim S."/>
            <person name="Choi T."/>
            <person name="Kim D."/>
            <person name="Ryu S."/>
            <person name="Kim W."/>
        </authorList>
    </citation>
    <scope>NUCLEOTIDE SEQUENCE [LARGE SCALE GENOMIC DNA]</scope>
    <source>
        <tissue evidence="1">Muscle</tissue>
    </source>
</reference>
<dbReference type="EMBL" id="VSRR010039709">
    <property type="protein sequence ID" value="MPC74785.1"/>
    <property type="molecule type" value="Genomic_DNA"/>
</dbReference>
<proteinExistence type="predicted"/>
<dbReference type="Proteomes" id="UP000324222">
    <property type="component" value="Unassembled WGS sequence"/>
</dbReference>
<organism evidence="1 2">
    <name type="scientific">Portunus trituberculatus</name>
    <name type="common">Swimming crab</name>
    <name type="synonym">Neptunus trituberculatus</name>
    <dbReference type="NCBI Taxonomy" id="210409"/>
    <lineage>
        <taxon>Eukaryota</taxon>
        <taxon>Metazoa</taxon>
        <taxon>Ecdysozoa</taxon>
        <taxon>Arthropoda</taxon>
        <taxon>Crustacea</taxon>
        <taxon>Multicrustacea</taxon>
        <taxon>Malacostraca</taxon>
        <taxon>Eumalacostraca</taxon>
        <taxon>Eucarida</taxon>
        <taxon>Decapoda</taxon>
        <taxon>Pleocyemata</taxon>
        <taxon>Brachyura</taxon>
        <taxon>Eubrachyura</taxon>
        <taxon>Portunoidea</taxon>
        <taxon>Portunidae</taxon>
        <taxon>Portuninae</taxon>
        <taxon>Portunus</taxon>
    </lineage>
</organism>
<dbReference type="OrthoDB" id="6377331at2759"/>
<gene>
    <name evidence="1" type="ORF">E2C01_069160</name>
</gene>
<evidence type="ECO:0000313" key="1">
    <source>
        <dbReference type="EMBL" id="MPC74785.1"/>
    </source>
</evidence>
<dbReference type="AlphaFoldDB" id="A0A5B7HY53"/>
<protein>
    <submittedName>
        <fullName evidence="1">Uncharacterized protein</fullName>
    </submittedName>
</protein>
<name>A0A5B7HY53_PORTR</name>
<sequence>MKQDHHLHPSQCPTDWKTAYVTPVPKTCSPQFLTDYRPIAITPISSLLWEGFIFRWTYSHLAPLMDQQQFGNIKSSPTTHCLVNLLDSV</sequence>
<accession>A0A5B7HY53</accession>
<keyword evidence="2" id="KW-1185">Reference proteome</keyword>
<comment type="caution">
    <text evidence="1">The sequence shown here is derived from an EMBL/GenBank/DDBJ whole genome shotgun (WGS) entry which is preliminary data.</text>
</comment>